<keyword evidence="3 7" id="KW-0812">Transmembrane</keyword>
<dbReference type="PROSITE" id="PS01214">
    <property type="entry name" value="UPF0016"/>
    <property type="match status" value="1"/>
</dbReference>
<dbReference type="InterPro" id="IPR049555">
    <property type="entry name" value="GDT1-like_CS"/>
</dbReference>
<evidence type="ECO:0000256" key="2">
    <source>
        <dbReference type="ARBA" id="ARBA00009190"/>
    </source>
</evidence>
<evidence type="ECO:0000256" key="6">
    <source>
        <dbReference type="SAM" id="MobiDB-lite"/>
    </source>
</evidence>
<dbReference type="GO" id="GO:0005384">
    <property type="term" value="F:manganese ion transmembrane transporter activity"/>
    <property type="evidence" value="ECO:0007669"/>
    <property type="project" value="TreeGrafter"/>
</dbReference>
<organism evidence="9 10">
    <name type="scientific">Byssothecium circinans</name>
    <dbReference type="NCBI Taxonomy" id="147558"/>
    <lineage>
        <taxon>Eukaryota</taxon>
        <taxon>Fungi</taxon>
        <taxon>Dikarya</taxon>
        <taxon>Ascomycota</taxon>
        <taxon>Pezizomycotina</taxon>
        <taxon>Dothideomycetes</taxon>
        <taxon>Pleosporomycetidae</taxon>
        <taxon>Pleosporales</taxon>
        <taxon>Massarineae</taxon>
        <taxon>Massarinaceae</taxon>
        <taxon>Byssothecium</taxon>
    </lineage>
</organism>
<feature type="region of interest" description="Disordered" evidence="6">
    <location>
        <begin position="341"/>
        <end position="408"/>
    </location>
</feature>
<feature type="compositionally biased region" description="Basic and acidic residues" evidence="6">
    <location>
        <begin position="138"/>
        <end position="158"/>
    </location>
</feature>
<feature type="compositionally biased region" description="Basic and acidic residues" evidence="6">
    <location>
        <begin position="170"/>
        <end position="190"/>
    </location>
</feature>
<feature type="compositionally biased region" description="Basic and acidic residues" evidence="6">
    <location>
        <begin position="88"/>
        <end position="111"/>
    </location>
</feature>
<dbReference type="PANTHER" id="PTHR12608">
    <property type="entry name" value="TRANSMEMBRANE PROTEIN HTP-1 RELATED"/>
    <property type="match status" value="1"/>
</dbReference>
<feature type="signal peptide" evidence="8">
    <location>
        <begin position="1"/>
        <end position="24"/>
    </location>
</feature>
<evidence type="ECO:0000256" key="1">
    <source>
        <dbReference type="ARBA" id="ARBA00004141"/>
    </source>
</evidence>
<feature type="transmembrane region" description="Helical" evidence="7">
    <location>
        <begin position="420"/>
        <end position="438"/>
    </location>
</feature>
<dbReference type="GO" id="GO:0015085">
    <property type="term" value="F:calcium ion transmembrane transporter activity"/>
    <property type="evidence" value="ECO:0007669"/>
    <property type="project" value="TreeGrafter"/>
</dbReference>
<reference evidence="9" key="1">
    <citation type="journal article" date="2020" name="Stud. Mycol.">
        <title>101 Dothideomycetes genomes: a test case for predicting lifestyles and emergence of pathogens.</title>
        <authorList>
            <person name="Haridas S."/>
            <person name="Albert R."/>
            <person name="Binder M."/>
            <person name="Bloem J."/>
            <person name="Labutti K."/>
            <person name="Salamov A."/>
            <person name="Andreopoulos B."/>
            <person name="Baker S."/>
            <person name="Barry K."/>
            <person name="Bills G."/>
            <person name="Bluhm B."/>
            <person name="Cannon C."/>
            <person name="Castanera R."/>
            <person name="Culley D."/>
            <person name="Daum C."/>
            <person name="Ezra D."/>
            <person name="Gonzalez J."/>
            <person name="Henrissat B."/>
            <person name="Kuo A."/>
            <person name="Liang C."/>
            <person name="Lipzen A."/>
            <person name="Lutzoni F."/>
            <person name="Magnuson J."/>
            <person name="Mondo S."/>
            <person name="Nolan M."/>
            <person name="Ohm R."/>
            <person name="Pangilinan J."/>
            <person name="Park H.-J."/>
            <person name="Ramirez L."/>
            <person name="Alfaro M."/>
            <person name="Sun H."/>
            <person name="Tritt A."/>
            <person name="Yoshinaga Y."/>
            <person name="Zwiers L.-H."/>
            <person name="Turgeon B."/>
            <person name="Goodwin S."/>
            <person name="Spatafora J."/>
            <person name="Crous P."/>
            <person name="Grigoriev I."/>
        </authorList>
    </citation>
    <scope>NUCLEOTIDE SEQUENCE</scope>
    <source>
        <strain evidence="9">CBS 675.92</strain>
    </source>
</reference>
<feature type="transmembrane region" description="Helical" evidence="7">
    <location>
        <begin position="491"/>
        <end position="509"/>
    </location>
</feature>
<dbReference type="Proteomes" id="UP000800035">
    <property type="component" value="Unassembled WGS sequence"/>
</dbReference>
<keyword evidence="8" id="KW-0732">Signal</keyword>
<dbReference type="GO" id="GO:0032468">
    <property type="term" value="P:Golgi calcium ion homeostasis"/>
    <property type="evidence" value="ECO:0007669"/>
    <property type="project" value="TreeGrafter"/>
</dbReference>
<evidence type="ECO:0000313" key="10">
    <source>
        <dbReference type="Proteomes" id="UP000800035"/>
    </source>
</evidence>
<comment type="subcellular location">
    <subcellularLocation>
        <location evidence="1">Membrane</location>
        <topology evidence="1">Multi-pass membrane protein</topology>
    </subcellularLocation>
</comment>
<keyword evidence="4 7" id="KW-1133">Transmembrane helix</keyword>
<name>A0A6A5U4T8_9PLEO</name>
<evidence type="ECO:0000256" key="7">
    <source>
        <dbReference type="SAM" id="Phobius"/>
    </source>
</evidence>
<feature type="transmembrane region" description="Helical" evidence="7">
    <location>
        <begin position="458"/>
        <end position="479"/>
    </location>
</feature>
<feature type="transmembrane region" description="Helical" evidence="7">
    <location>
        <begin position="282"/>
        <end position="302"/>
    </location>
</feature>
<protein>
    <submittedName>
        <fullName evidence="9">UPF0016-domain-containing protein</fullName>
    </submittedName>
</protein>
<feature type="compositionally biased region" description="Basic and acidic residues" evidence="6">
    <location>
        <begin position="345"/>
        <end position="361"/>
    </location>
</feature>
<proteinExistence type="inferred from homology"/>
<gene>
    <name evidence="9" type="ORF">CC80DRAFT_489945</name>
</gene>
<feature type="transmembrane region" description="Helical" evidence="7">
    <location>
        <begin position="314"/>
        <end position="331"/>
    </location>
</feature>
<dbReference type="Pfam" id="PF01169">
    <property type="entry name" value="GDT1"/>
    <property type="match status" value="2"/>
</dbReference>
<dbReference type="GO" id="GO:0032472">
    <property type="term" value="P:Golgi calcium ion transport"/>
    <property type="evidence" value="ECO:0007669"/>
    <property type="project" value="TreeGrafter"/>
</dbReference>
<feature type="compositionally biased region" description="Low complexity" evidence="6">
    <location>
        <begin position="388"/>
        <end position="408"/>
    </location>
</feature>
<keyword evidence="10" id="KW-1185">Reference proteome</keyword>
<evidence type="ECO:0000256" key="3">
    <source>
        <dbReference type="ARBA" id="ARBA00022692"/>
    </source>
</evidence>
<dbReference type="AlphaFoldDB" id="A0A6A5U4T8"/>
<feature type="compositionally biased region" description="Basic and acidic residues" evidence="6">
    <location>
        <begin position="54"/>
        <end position="78"/>
    </location>
</feature>
<feature type="chain" id="PRO_5025565079" evidence="8">
    <location>
        <begin position="25"/>
        <end position="515"/>
    </location>
</feature>
<dbReference type="EMBL" id="ML976984">
    <property type="protein sequence ID" value="KAF1959891.1"/>
    <property type="molecule type" value="Genomic_DNA"/>
</dbReference>
<keyword evidence="5 7" id="KW-0472">Membrane</keyword>
<evidence type="ECO:0000256" key="4">
    <source>
        <dbReference type="ARBA" id="ARBA00022989"/>
    </source>
</evidence>
<evidence type="ECO:0000256" key="5">
    <source>
        <dbReference type="ARBA" id="ARBA00023136"/>
    </source>
</evidence>
<feature type="region of interest" description="Disordered" evidence="6">
    <location>
        <begin position="28"/>
        <end position="241"/>
    </location>
</feature>
<dbReference type="PANTHER" id="PTHR12608:SF1">
    <property type="entry name" value="TRANSMEMBRANE PROTEIN 165"/>
    <property type="match status" value="1"/>
</dbReference>
<comment type="similarity">
    <text evidence="2">Belongs to the GDT1 family.</text>
</comment>
<dbReference type="InterPro" id="IPR001727">
    <property type="entry name" value="GDT1-like"/>
</dbReference>
<evidence type="ECO:0000313" key="9">
    <source>
        <dbReference type="EMBL" id="KAF1959891.1"/>
    </source>
</evidence>
<sequence length="515" mass="55016">MRLRQPRTTALLFLLPVLHAFAKAVPAADKTPARLATPQATPSPLATPGPGSKGTKDAPVDGFDGKPHQGPYVDDKPVASKKGPGGIEELRPDSRKPTKPELTKEEWKTLGEEDDSVMNDPNRASPKGNTGTEGGMSQKEKARLEREKSGTKAEKVPEPPKAAPPSPHSEQQHMKEKEKPKGDKTVDGKPRVPGAQGLEKPDHLPDSPHDIPHPVPPSSSKKDPLDTTPPKTVGELPSDNEAGGVIQPFHSLVLSFTMIIFSEIGDKTFLVAALMAMRHPRLLVFSAAFSALIVMTVLSAVLGHAVPTLIPERFTHLAASGLFLVFGVKLLREGLAMSPEEGVGEEMREVEQELEEKEHLARNKGRRKASISPYALESGRGARRSRSSSRLPAPARSPSSSPDRAPSPGVSGALGGLNNLFSLLLSPAWVQTFVMTFLGEWGDRSQIATVAMAAGSDYWWVTAGAVFGHCICTAGAVIGGRAIAGKVSMRVVTLGGAIAFLCFGVIYLFEAIYHE</sequence>
<evidence type="ECO:0000256" key="8">
    <source>
        <dbReference type="SAM" id="SignalP"/>
    </source>
</evidence>
<dbReference type="OrthoDB" id="442680at2759"/>
<feature type="compositionally biased region" description="Basic and acidic residues" evidence="6">
    <location>
        <begin position="199"/>
        <end position="212"/>
    </location>
</feature>
<dbReference type="GO" id="GO:0000329">
    <property type="term" value="C:fungal-type vacuole membrane"/>
    <property type="evidence" value="ECO:0007669"/>
    <property type="project" value="TreeGrafter"/>
</dbReference>
<dbReference type="GO" id="GO:0005794">
    <property type="term" value="C:Golgi apparatus"/>
    <property type="evidence" value="ECO:0007669"/>
    <property type="project" value="TreeGrafter"/>
</dbReference>
<accession>A0A6A5U4T8</accession>